<dbReference type="EMBL" id="VAHF01000007">
    <property type="protein sequence ID" value="TXG57569.1"/>
    <property type="molecule type" value="Genomic_DNA"/>
</dbReference>
<reference evidence="3" key="1">
    <citation type="journal article" date="2019" name="Gigascience">
        <title>De novo genome assembly of the endangered Acer yangbiense, a plant species with extremely small populations endemic to Yunnan Province, China.</title>
        <authorList>
            <person name="Yang J."/>
            <person name="Wariss H.M."/>
            <person name="Tao L."/>
            <person name="Zhang R."/>
            <person name="Yun Q."/>
            <person name="Hollingsworth P."/>
            <person name="Dao Z."/>
            <person name="Luo G."/>
            <person name="Guo H."/>
            <person name="Ma Y."/>
            <person name="Sun W."/>
        </authorList>
    </citation>
    <scope>NUCLEOTIDE SEQUENCE [LARGE SCALE GENOMIC DNA]</scope>
    <source>
        <strain evidence="3">cv. Malutang</strain>
    </source>
</reference>
<protein>
    <recommendedName>
        <fullName evidence="1">EF-hand domain-containing protein</fullName>
    </recommendedName>
</protein>
<proteinExistence type="predicted"/>
<evidence type="ECO:0000313" key="2">
    <source>
        <dbReference type="EMBL" id="TXG57569.1"/>
    </source>
</evidence>
<accession>A0A5C7HLB7</accession>
<gene>
    <name evidence="2" type="ORF">EZV62_015398</name>
</gene>
<dbReference type="PROSITE" id="PS50222">
    <property type="entry name" value="EF_HAND_2"/>
    <property type="match status" value="1"/>
</dbReference>
<evidence type="ECO:0000259" key="1">
    <source>
        <dbReference type="PROSITE" id="PS50222"/>
    </source>
</evidence>
<sequence>MQSDSRIAGRSPESTAKCQLKFSSNACQNGSRASILFAQDVGLLSDSNLILLSQRFVMRRTRILSSAISNLDSMRRKMMMGASPEKKWENCHFFAARKARSYPSELLQLFDHEEPSLEEVKEAFDVNKDGFIDARE</sequence>
<dbReference type="InterPro" id="IPR002048">
    <property type="entry name" value="EF_hand_dom"/>
</dbReference>
<feature type="domain" description="EF-hand" evidence="1">
    <location>
        <begin position="112"/>
        <end position="136"/>
    </location>
</feature>
<name>A0A5C7HLB7_9ROSI</name>
<organism evidence="2 3">
    <name type="scientific">Acer yangbiense</name>
    <dbReference type="NCBI Taxonomy" id="1000413"/>
    <lineage>
        <taxon>Eukaryota</taxon>
        <taxon>Viridiplantae</taxon>
        <taxon>Streptophyta</taxon>
        <taxon>Embryophyta</taxon>
        <taxon>Tracheophyta</taxon>
        <taxon>Spermatophyta</taxon>
        <taxon>Magnoliopsida</taxon>
        <taxon>eudicotyledons</taxon>
        <taxon>Gunneridae</taxon>
        <taxon>Pentapetalae</taxon>
        <taxon>rosids</taxon>
        <taxon>malvids</taxon>
        <taxon>Sapindales</taxon>
        <taxon>Sapindaceae</taxon>
        <taxon>Hippocastanoideae</taxon>
        <taxon>Acereae</taxon>
        <taxon>Acer</taxon>
    </lineage>
</organism>
<dbReference type="AlphaFoldDB" id="A0A5C7HLB7"/>
<dbReference type="OrthoDB" id="26525at2759"/>
<keyword evidence="3" id="KW-1185">Reference proteome</keyword>
<dbReference type="Proteomes" id="UP000323000">
    <property type="component" value="Chromosome 7"/>
</dbReference>
<comment type="caution">
    <text evidence="2">The sequence shown here is derived from an EMBL/GenBank/DDBJ whole genome shotgun (WGS) entry which is preliminary data.</text>
</comment>
<dbReference type="GO" id="GO:0005509">
    <property type="term" value="F:calcium ion binding"/>
    <property type="evidence" value="ECO:0007669"/>
    <property type="project" value="InterPro"/>
</dbReference>
<evidence type="ECO:0000313" key="3">
    <source>
        <dbReference type="Proteomes" id="UP000323000"/>
    </source>
</evidence>